<name>A0ABX0MJI7_9BURK</name>
<dbReference type="RefSeq" id="WP_167082274.1">
    <property type="nucleotide sequence ID" value="NZ_VVIW01000058.1"/>
</dbReference>
<proteinExistence type="predicted"/>
<evidence type="ECO:0000313" key="1">
    <source>
        <dbReference type="EMBL" id="NHZ45033.1"/>
    </source>
</evidence>
<dbReference type="Proteomes" id="UP000819052">
    <property type="component" value="Unassembled WGS sequence"/>
</dbReference>
<dbReference type="EMBL" id="VVIW01000058">
    <property type="protein sequence ID" value="NHZ45033.1"/>
    <property type="molecule type" value="Genomic_DNA"/>
</dbReference>
<keyword evidence="2" id="KW-1185">Reference proteome</keyword>
<protein>
    <submittedName>
        <fullName evidence="1">Uncharacterized protein</fullName>
    </submittedName>
</protein>
<sequence>MESIFIQLPASLYTSIYERYREETGATIAACLSRLLDVGTSEDLSSDQSSQYPRPGMGTKTGKVWEIADRILKEKGSVNREAVIKACMEEEINVNTASTQYSHWRKAQPSVS</sequence>
<reference evidence="1 2" key="1">
    <citation type="submission" date="2019-09" db="EMBL/GenBank/DDBJ databases">
        <title>Taxonomy of Antarctic Massilia spp.: description of Massilia rubra sp. nov., Massilia aquatica sp. nov., Massilia mucilaginosa sp. nov., Massilia frigida sp. nov. isolated from streams, lakes and regoliths.</title>
        <authorList>
            <person name="Holochova P."/>
            <person name="Sedlacek I."/>
            <person name="Kralova S."/>
            <person name="Maslanova I."/>
            <person name="Busse H.-J."/>
            <person name="Stankova E."/>
            <person name="Vrbovska V."/>
            <person name="Kovarovic V."/>
            <person name="Bartak M."/>
            <person name="Svec P."/>
            <person name="Pantucek R."/>
        </authorList>
    </citation>
    <scope>NUCLEOTIDE SEQUENCE [LARGE SCALE GENOMIC DNA]</scope>
    <source>
        <strain evidence="1 2">CCM 8693</strain>
    </source>
</reference>
<accession>A0ABX0MJI7</accession>
<comment type="caution">
    <text evidence="1">The sequence shown here is derived from an EMBL/GenBank/DDBJ whole genome shotgun (WGS) entry which is preliminary data.</text>
</comment>
<gene>
    <name evidence="1" type="ORF">F1609_33570</name>
</gene>
<evidence type="ECO:0000313" key="2">
    <source>
        <dbReference type="Proteomes" id="UP000819052"/>
    </source>
</evidence>
<organism evidence="1 2">
    <name type="scientific">Massilia aquatica</name>
    <dbReference type="NCBI Taxonomy" id="2609000"/>
    <lineage>
        <taxon>Bacteria</taxon>
        <taxon>Pseudomonadati</taxon>
        <taxon>Pseudomonadota</taxon>
        <taxon>Betaproteobacteria</taxon>
        <taxon>Burkholderiales</taxon>
        <taxon>Oxalobacteraceae</taxon>
        <taxon>Telluria group</taxon>
        <taxon>Massilia</taxon>
    </lineage>
</organism>